<accession>A0A8A4TU73</accession>
<dbReference type="AlphaFoldDB" id="A0A8A4TU73"/>
<name>A0A8A4TU73_SULCO</name>
<keyword evidence="2" id="KW-1185">Reference proteome</keyword>
<evidence type="ECO:0000313" key="1">
    <source>
        <dbReference type="EMBL" id="QTD52582.1"/>
    </source>
</evidence>
<protein>
    <submittedName>
        <fullName evidence="1">Uncharacterized protein</fullName>
    </submittedName>
</protein>
<gene>
    <name evidence="1" type="ORF">J3U87_08920</name>
</gene>
<dbReference type="KEGG" id="scor:J3U87_08920"/>
<proteinExistence type="predicted"/>
<evidence type="ECO:0000313" key="2">
    <source>
        <dbReference type="Proteomes" id="UP000663929"/>
    </source>
</evidence>
<organism evidence="1 2">
    <name type="scientific">Sulfidibacter corallicola</name>
    <dbReference type="NCBI Taxonomy" id="2818388"/>
    <lineage>
        <taxon>Bacteria</taxon>
        <taxon>Pseudomonadati</taxon>
        <taxon>Acidobacteriota</taxon>
        <taxon>Holophagae</taxon>
        <taxon>Acanthopleuribacterales</taxon>
        <taxon>Acanthopleuribacteraceae</taxon>
        <taxon>Sulfidibacter</taxon>
    </lineage>
</organism>
<dbReference type="RefSeq" id="WP_237382688.1">
    <property type="nucleotide sequence ID" value="NZ_CP071793.1"/>
</dbReference>
<reference evidence="1" key="1">
    <citation type="submission" date="2021-03" db="EMBL/GenBank/DDBJ databases">
        <title>Acanthopleuribacteraceae sp. M133.</title>
        <authorList>
            <person name="Wang G."/>
        </authorList>
    </citation>
    <scope>NUCLEOTIDE SEQUENCE</scope>
    <source>
        <strain evidence="1">M133</strain>
    </source>
</reference>
<sequence>MREWVEQYMRAIAAHPDQVSVSQTEGVKTVVLAMTLADEDKALFDGRSSRLRRALNATVCLAGAKTRTRYVVTIAD</sequence>
<dbReference type="Proteomes" id="UP000663929">
    <property type="component" value="Chromosome"/>
</dbReference>
<dbReference type="EMBL" id="CP071793">
    <property type="protein sequence ID" value="QTD52582.1"/>
    <property type="molecule type" value="Genomic_DNA"/>
</dbReference>